<dbReference type="InterPro" id="IPR046336">
    <property type="entry name" value="Lon_prtase_N_sf"/>
</dbReference>
<dbReference type="Proteomes" id="UP000076964">
    <property type="component" value="Unassembled WGS sequence"/>
</dbReference>
<comment type="subcellular location">
    <subcellularLocation>
        <location evidence="1 9 10">Cytoplasm</location>
    </subcellularLocation>
</comment>
<dbReference type="GO" id="GO:0005524">
    <property type="term" value="F:ATP binding"/>
    <property type="evidence" value="ECO:0007669"/>
    <property type="project" value="UniProtKB-UniRule"/>
</dbReference>
<dbReference type="GO" id="GO:0016887">
    <property type="term" value="F:ATP hydrolysis activity"/>
    <property type="evidence" value="ECO:0007669"/>
    <property type="project" value="UniProtKB-UniRule"/>
</dbReference>
<dbReference type="Gene3D" id="3.30.230.10">
    <property type="match status" value="1"/>
</dbReference>
<keyword evidence="6 9" id="KW-0720">Serine protease</keyword>
<dbReference type="PROSITE" id="PS51786">
    <property type="entry name" value="LON_PROTEOLYTIC"/>
    <property type="match status" value="1"/>
</dbReference>
<keyword evidence="7 9" id="KW-0067">ATP-binding</keyword>
<dbReference type="PRINTS" id="PR00830">
    <property type="entry name" value="ENDOLAPTASE"/>
</dbReference>
<comment type="catalytic activity">
    <reaction evidence="9 10 13">
        <text>Hydrolysis of proteins in presence of ATP.</text>
        <dbReference type="EC" id="3.4.21.53"/>
    </reaction>
</comment>
<feature type="domain" description="Lon proteolytic" evidence="16">
    <location>
        <begin position="606"/>
        <end position="787"/>
    </location>
</feature>
<evidence type="ECO:0000256" key="13">
    <source>
        <dbReference type="PROSITE-ProRule" id="PRU01122"/>
    </source>
</evidence>
<keyword evidence="8 9" id="KW-0346">Stress response</keyword>
<evidence type="ECO:0000256" key="9">
    <source>
        <dbReference type="HAMAP-Rule" id="MF_01973"/>
    </source>
</evidence>
<accession>A0A177E745</accession>
<dbReference type="PIRSF" id="PIRSF001174">
    <property type="entry name" value="Lon_proteas"/>
    <property type="match status" value="1"/>
</dbReference>
<dbReference type="InterPro" id="IPR054594">
    <property type="entry name" value="Lon_lid"/>
</dbReference>
<evidence type="ECO:0000256" key="15">
    <source>
        <dbReference type="SAM" id="MobiDB-lite"/>
    </source>
</evidence>
<dbReference type="EMBL" id="LSFI01000035">
    <property type="protein sequence ID" value="OAG27260.1"/>
    <property type="molecule type" value="Genomic_DNA"/>
</dbReference>
<dbReference type="InterPro" id="IPR008268">
    <property type="entry name" value="Peptidase_S16_AS"/>
</dbReference>
<comment type="induction">
    <text evidence="9">By heat shock.</text>
</comment>
<dbReference type="GO" id="GO:0034605">
    <property type="term" value="P:cellular response to heat"/>
    <property type="evidence" value="ECO:0007669"/>
    <property type="project" value="UniProtKB-UniRule"/>
</dbReference>
<evidence type="ECO:0000259" key="16">
    <source>
        <dbReference type="PROSITE" id="PS51786"/>
    </source>
</evidence>
<dbReference type="PANTHER" id="PTHR10046">
    <property type="entry name" value="ATP DEPENDENT LON PROTEASE FAMILY MEMBER"/>
    <property type="match status" value="1"/>
</dbReference>
<evidence type="ECO:0000256" key="1">
    <source>
        <dbReference type="ARBA" id="ARBA00004496"/>
    </source>
</evidence>
<name>A0A177E745_9BACT</name>
<dbReference type="PROSITE" id="PS51787">
    <property type="entry name" value="LON_N"/>
    <property type="match status" value="1"/>
</dbReference>
<evidence type="ECO:0000256" key="10">
    <source>
        <dbReference type="PIRNR" id="PIRNR001174"/>
    </source>
</evidence>
<dbReference type="InterPro" id="IPR003111">
    <property type="entry name" value="Lon_prtase_N"/>
</dbReference>
<dbReference type="SMART" id="SM00464">
    <property type="entry name" value="LON"/>
    <property type="match status" value="1"/>
</dbReference>
<comment type="subunit">
    <text evidence="9 10">Homohexamer. Organized in a ring with a central cavity.</text>
</comment>
<dbReference type="SUPFAM" id="SSF88697">
    <property type="entry name" value="PUA domain-like"/>
    <property type="match status" value="1"/>
</dbReference>
<dbReference type="Gene3D" id="1.10.8.60">
    <property type="match status" value="1"/>
</dbReference>
<dbReference type="Gene3D" id="3.40.50.300">
    <property type="entry name" value="P-loop containing nucleotide triphosphate hydrolases"/>
    <property type="match status" value="1"/>
</dbReference>
<comment type="function">
    <text evidence="9">ATP-dependent serine protease that mediates the selective degradation of mutant and abnormal proteins as well as certain short-lived regulatory proteins. Required for cellular homeostasis and for survival from DNA damage and developmental changes induced by stress. Degrades polypeptides processively to yield small peptide fragments that are 5 to 10 amino acids long. Binds to DNA in a double-stranded, site-specific manner.</text>
</comment>
<dbReference type="GO" id="GO:0006515">
    <property type="term" value="P:protein quality control for misfolded or incompletely synthesized proteins"/>
    <property type="evidence" value="ECO:0007669"/>
    <property type="project" value="UniProtKB-UniRule"/>
</dbReference>
<evidence type="ECO:0000256" key="8">
    <source>
        <dbReference type="ARBA" id="ARBA00023016"/>
    </source>
</evidence>
<keyword evidence="4 9" id="KW-0547">Nucleotide-binding</keyword>
<dbReference type="InterPro" id="IPR008269">
    <property type="entry name" value="Lon_proteolytic"/>
</dbReference>
<feature type="active site" evidence="9 11">
    <location>
        <position position="693"/>
    </location>
</feature>
<evidence type="ECO:0000256" key="12">
    <source>
        <dbReference type="PIRSR" id="PIRSR001174-2"/>
    </source>
</evidence>
<evidence type="ECO:0000313" key="18">
    <source>
        <dbReference type="EMBL" id="OAG27260.1"/>
    </source>
</evidence>
<gene>
    <name evidence="9" type="primary">lon</name>
    <name evidence="18" type="ORF">TH606_07880</name>
</gene>
<proteinExistence type="evidence at transcript level"/>
<dbReference type="Pfam" id="PF22667">
    <property type="entry name" value="Lon_lid"/>
    <property type="match status" value="1"/>
</dbReference>
<keyword evidence="2 9" id="KW-0963">Cytoplasm</keyword>
<evidence type="ECO:0000256" key="7">
    <source>
        <dbReference type="ARBA" id="ARBA00022840"/>
    </source>
</evidence>
<dbReference type="GO" id="GO:0004252">
    <property type="term" value="F:serine-type endopeptidase activity"/>
    <property type="evidence" value="ECO:0007669"/>
    <property type="project" value="UniProtKB-UniRule"/>
</dbReference>
<keyword evidence="19" id="KW-1185">Reference proteome</keyword>
<keyword evidence="3 9" id="KW-0645">Protease</keyword>
<dbReference type="InterPro" id="IPR015947">
    <property type="entry name" value="PUA-like_sf"/>
</dbReference>
<evidence type="ECO:0000256" key="5">
    <source>
        <dbReference type="ARBA" id="ARBA00022801"/>
    </source>
</evidence>
<dbReference type="CDD" id="cd19500">
    <property type="entry name" value="RecA-like_Lon"/>
    <property type="match status" value="1"/>
</dbReference>
<dbReference type="FunFam" id="1.20.5.5270:FF:000002">
    <property type="entry name" value="Lon protease homolog"/>
    <property type="match status" value="1"/>
</dbReference>
<feature type="binding site" evidence="9 12">
    <location>
        <begin position="370"/>
        <end position="377"/>
    </location>
    <ligand>
        <name>ATP</name>
        <dbReference type="ChEBI" id="CHEBI:30616"/>
    </ligand>
</feature>
<dbReference type="RefSeq" id="WP_068542672.1">
    <property type="nucleotide sequence ID" value="NZ_LSFI01000035.1"/>
</dbReference>
<dbReference type="GO" id="GO:0004176">
    <property type="term" value="F:ATP-dependent peptidase activity"/>
    <property type="evidence" value="ECO:0007669"/>
    <property type="project" value="UniProtKB-UniRule"/>
</dbReference>
<evidence type="ECO:0000313" key="19">
    <source>
        <dbReference type="Proteomes" id="UP000076964"/>
    </source>
</evidence>
<sequence length="798" mass="89559">MGAEKELKAKETLPATKEENTEAEKYKELPVIPSDAVLFPHMVMPFMVHEPGLLRLIDDALSGDRMVAVVAVKEPKKEHKELYEIGTAAVILKATRLEPDQIRVVVQGVSRIELEDIVSDKPYLKGKVKVLDDYLTHDVEVEALLASIRQLFTKALEFLPQLPPELKTLALSIEEPGALADLVASHLNVSHQEKQEVLETLDVKERLKKIHQLLVKQIEILELGQKIQDEVRGRMEKAQREYYLREQLKVIRKELGEAEGIEAEVEELKEKLAKKKLPDYVRQEAEKELKRLARIHPTSAEYTVIRNYLDWILELPWEESTEDHIDLKLAKKILDEDHYDLEKVKKRILEYLAVRKLKPDAKGPILCFVGPPGVGKTSLGRSIAKALGRKFWRISLGGVRDEAEIRGHRRTYVGAMPGRIIQALRRVGVNNPVLMLDEIDKIGADFRGDPAAALLEVLDPEQNKNFSDHYLEIPFDLSRVIFIATANVLDTIPAPLLDRMEVIEIPGYTEEDKLKIAKYYLVPRQLEAHGLTKEQLKFTDRALLQIIRHYTREAGVRNLEREIGAICRAVAREFAEGRKEPVKVRVKDVEKYLGPPKYLPEVAERVKVPGVAIGLAWTPVGGEILFIEATKMKGTGRLILTGKLGEVMRESAEAALSYVRSRAKDFGIDEEIFPKIDIHVHVPSGAVPKDGPSAGITILAALVSLLTGRTVRHDVAMTGEITLRGAVLPVGGIKEKVLAAKSAGIKEIILPKLNEKDLVEVPKEVREKLVFHPVSRVEEALPIVFGVKSLKDLKGAKK</sequence>
<evidence type="ECO:0000259" key="17">
    <source>
        <dbReference type="PROSITE" id="PS51787"/>
    </source>
</evidence>
<dbReference type="FunFam" id="3.30.230.10:FF:000019">
    <property type="entry name" value="Lon protease homolog 2, peroxisomal"/>
    <property type="match status" value="1"/>
</dbReference>
<evidence type="ECO:0000256" key="2">
    <source>
        <dbReference type="ARBA" id="ARBA00022490"/>
    </source>
</evidence>
<dbReference type="InterPro" id="IPR027065">
    <property type="entry name" value="Lon_Prtase"/>
</dbReference>
<dbReference type="GO" id="GO:0043565">
    <property type="term" value="F:sequence-specific DNA binding"/>
    <property type="evidence" value="ECO:0007669"/>
    <property type="project" value="UniProtKB-UniRule"/>
</dbReference>
<protein>
    <recommendedName>
        <fullName evidence="9 10">Lon protease</fullName>
        <ecNumber evidence="9 10">3.4.21.53</ecNumber>
    </recommendedName>
    <alternativeName>
        <fullName evidence="9">ATP-dependent protease La</fullName>
    </alternativeName>
</protein>
<feature type="region of interest" description="Disordered" evidence="15">
    <location>
        <begin position="1"/>
        <end position="24"/>
    </location>
</feature>
<dbReference type="EC" id="3.4.21.53" evidence="9 10"/>
<dbReference type="OrthoDB" id="9803599at2"/>
<dbReference type="InterPro" id="IPR020568">
    <property type="entry name" value="Ribosomal_Su5_D2-typ_SF"/>
</dbReference>
<dbReference type="Gene3D" id="2.30.130.40">
    <property type="entry name" value="LON domain-like"/>
    <property type="match status" value="1"/>
</dbReference>
<dbReference type="Pfam" id="PF02190">
    <property type="entry name" value="LON_substr_bdg"/>
    <property type="match status" value="1"/>
</dbReference>
<dbReference type="PROSITE" id="PS01046">
    <property type="entry name" value="LON_SER"/>
    <property type="match status" value="1"/>
</dbReference>
<organism evidence="18 19">
    <name type="scientific">Thermodesulfatator autotrophicus</name>
    <dbReference type="NCBI Taxonomy" id="1795632"/>
    <lineage>
        <taxon>Bacteria</taxon>
        <taxon>Pseudomonadati</taxon>
        <taxon>Thermodesulfobacteriota</taxon>
        <taxon>Thermodesulfobacteria</taxon>
        <taxon>Thermodesulfobacteriales</taxon>
        <taxon>Thermodesulfatatoraceae</taxon>
        <taxon>Thermodesulfatator</taxon>
    </lineage>
</organism>
<feature type="active site" evidence="9 11">
    <location>
        <position position="736"/>
    </location>
</feature>
<dbReference type="InterPro" id="IPR027543">
    <property type="entry name" value="Lon_bac"/>
</dbReference>
<dbReference type="Gene3D" id="1.20.5.5270">
    <property type="match status" value="1"/>
</dbReference>
<evidence type="ECO:0000256" key="14">
    <source>
        <dbReference type="RuleBase" id="RU000591"/>
    </source>
</evidence>
<feature type="domain" description="Lon N-terminal" evidence="17">
    <location>
        <begin position="29"/>
        <end position="218"/>
    </location>
</feature>
<reference evidence="18 19" key="1">
    <citation type="submission" date="2016-02" db="EMBL/GenBank/DDBJ databases">
        <title>Draft genome sequence of Thermodesulfatator sp. S606.</title>
        <authorList>
            <person name="Lai Q."/>
            <person name="Cao J."/>
            <person name="Dupont S."/>
            <person name="Shao Z."/>
            <person name="Jebbar M."/>
            <person name="Alain K."/>
        </authorList>
    </citation>
    <scope>NUCLEOTIDE SEQUENCE [LARGE SCALE GENOMIC DNA]</scope>
    <source>
        <strain evidence="18 19">S606</strain>
    </source>
</reference>
<dbReference type="InterPro" id="IPR027417">
    <property type="entry name" value="P-loop_NTPase"/>
</dbReference>
<dbReference type="InterPro" id="IPR014721">
    <property type="entry name" value="Ribsml_uS5_D2-typ_fold_subgr"/>
</dbReference>
<dbReference type="Pfam" id="PF00004">
    <property type="entry name" value="AAA"/>
    <property type="match status" value="1"/>
</dbReference>
<dbReference type="GO" id="GO:0005737">
    <property type="term" value="C:cytoplasm"/>
    <property type="evidence" value="ECO:0007669"/>
    <property type="project" value="UniProtKB-SubCell"/>
</dbReference>
<dbReference type="STRING" id="1795632.TH606_07880"/>
<keyword evidence="5 9" id="KW-0378">Hydrolase</keyword>
<dbReference type="HAMAP" id="MF_01973">
    <property type="entry name" value="lon_bact"/>
    <property type="match status" value="1"/>
</dbReference>
<comment type="caution">
    <text evidence="18">The sequence shown here is derived from an EMBL/GenBank/DDBJ whole genome shotgun (WGS) entry which is preliminary data.</text>
</comment>
<dbReference type="InterPro" id="IPR004815">
    <property type="entry name" value="Lon_bac/euk-typ"/>
</dbReference>
<evidence type="ECO:0000256" key="4">
    <source>
        <dbReference type="ARBA" id="ARBA00022741"/>
    </source>
</evidence>
<dbReference type="AlphaFoldDB" id="A0A177E745"/>
<dbReference type="Pfam" id="PF05362">
    <property type="entry name" value="Lon_C"/>
    <property type="match status" value="1"/>
</dbReference>
<dbReference type="SMART" id="SM00382">
    <property type="entry name" value="AAA"/>
    <property type="match status" value="1"/>
</dbReference>
<dbReference type="InterPro" id="IPR003593">
    <property type="entry name" value="AAA+_ATPase"/>
</dbReference>
<comment type="similarity">
    <text evidence="9 10 13 14">Belongs to the peptidase S16 family.</text>
</comment>
<dbReference type="Gene3D" id="1.20.58.1480">
    <property type="match status" value="1"/>
</dbReference>
<dbReference type="InterPro" id="IPR003959">
    <property type="entry name" value="ATPase_AAA_core"/>
</dbReference>
<dbReference type="FunFam" id="3.40.50.300:FF:000382">
    <property type="entry name" value="Lon protease homolog 2, peroxisomal"/>
    <property type="match status" value="1"/>
</dbReference>
<evidence type="ECO:0000256" key="3">
    <source>
        <dbReference type="ARBA" id="ARBA00022670"/>
    </source>
</evidence>
<dbReference type="NCBIfam" id="TIGR00763">
    <property type="entry name" value="lon"/>
    <property type="match status" value="1"/>
</dbReference>
<dbReference type="SUPFAM" id="SSF52540">
    <property type="entry name" value="P-loop containing nucleoside triphosphate hydrolases"/>
    <property type="match status" value="1"/>
</dbReference>
<evidence type="ECO:0000256" key="6">
    <source>
        <dbReference type="ARBA" id="ARBA00022825"/>
    </source>
</evidence>
<evidence type="ECO:0000256" key="11">
    <source>
        <dbReference type="PIRSR" id="PIRSR001174-1"/>
    </source>
</evidence>
<dbReference type="SUPFAM" id="SSF54211">
    <property type="entry name" value="Ribosomal protein S5 domain 2-like"/>
    <property type="match status" value="1"/>
</dbReference>